<evidence type="ECO:0000256" key="2">
    <source>
        <dbReference type="ARBA" id="ARBA00012656"/>
    </source>
</evidence>
<dbReference type="Gene3D" id="3.80.10.10">
    <property type="entry name" value="Ribonuclease Inhibitor"/>
    <property type="match status" value="1"/>
</dbReference>
<keyword evidence="6" id="KW-0677">Repeat</keyword>
<name>A0A8J5Z893_9ROSI</name>
<comment type="function">
    <text evidence="9">Catalyzes the transfer of a geranyl-geranyl moiety from geranyl-geranyl pyrophosphate to cysteines occuring in specific C-terminal amino acid sequences.</text>
</comment>
<dbReference type="OrthoDB" id="1658at2759"/>
<dbReference type="EMBL" id="JAHUZN010000002">
    <property type="protein sequence ID" value="KAG8501881.1"/>
    <property type="molecule type" value="Genomic_DNA"/>
</dbReference>
<dbReference type="PANTHER" id="PTHR11129">
    <property type="entry name" value="PROTEIN FARNESYLTRANSFERASE ALPHA SUBUNIT/RAB GERANYLGERANYL TRANSFERASE ALPHA SUBUNIT"/>
    <property type="match status" value="1"/>
</dbReference>
<evidence type="ECO:0000256" key="6">
    <source>
        <dbReference type="ARBA" id="ARBA00022737"/>
    </source>
</evidence>
<comment type="caution">
    <text evidence="10">The sequence shown here is derived from an EMBL/GenBank/DDBJ whole genome shotgun (WGS) entry which is preliminary data.</text>
</comment>
<dbReference type="PROSITE" id="PS51450">
    <property type="entry name" value="LRR"/>
    <property type="match status" value="1"/>
</dbReference>
<reference evidence="10 11" key="1">
    <citation type="journal article" date="2021" name="bioRxiv">
        <title>The Gossypium anomalum genome as a resource for cotton improvement and evolutionary analysis of hybrid incompatibility.</title>
        <authorList>
            <person name="Grover C.E."/>
            <person name="Yuan D."/>
            <person name="Arick M.A."/>
            <person name="Miller E.R."/>
            <person name="Hu G."/>
            <person name="Peterson D.G."/>
            <person name="Wendel J.F."/>
            <person name="Udall J.A."/>
        </authorList>
    </citation>
    <scope>NUCLEOTIDE SEQUENCE [LARGE SCALE GENOMIC DNA]</scope>
    <source>
        <strain evidence="10">JFW-Udall</strain>
        <tissue evidence="10">Leaf</tissue>
    </source>
</reference>
<evidence type="ECO:0000256" key="4">
    <source>
        <dbReference type="ARBA" id="ARBA00022602"/>
    </source>
</evidence>
<dbReference type="PROSITE" id="PS51147">
    <property type="entry name" value="PFTA"/>
    <property type="match status" value="5"/>
</dbReference>
<gene>
    <name evidence="10" type="ORF">CXB51_004655</name>
</gene>
<sequence length="761" mass="86968">MFSCYYCNFCKNRKTTGPFTQIPNPKSVLILPKKKKKNRAAHQYHLHLSSVAAGRQPSPLRRPLSPASSVIGAHHRCVPVKLLLPPSPAFTTVVAFSAPAFSRRGPTSFQISALKPEEEAASVAKAQKLRALQTQFFSFHHNKIYTKEAVELSAKLLEINPESYTPWNYRKLAVEHYLSQPDCNPDSIKSVLDDELRVVENALRQNFKSYGAWHHRKWVISKGHSSIDNELRLLDKFQKADSRNFHAWNYRRFVAESMKRSEQDELKYTEDMIYKNFSNYSAWHNRSVLLSALFEKKAEGFLSKEKVLPEEYEFIHQAIFTDPDDQSGWFYHLWLLDQTVTTDSPLLASSWPAHGYDVLLVEERCYNVTVECGFNKNEDLLWKPLSASNSQTARVWVAHLKIPSSDLHSTVEVSVGHSKGIISTRGFEYSHPSMFSFKVHVQPMERDFSQVSVAESISLREENFMIYGTQSEESIINSFNQLSIKNGHESTASNWRSEALAKEIECFRELKIGKLTLARLLMACDVMSYPFANKLVHSEEVLELYSDLMKLDPTHYQYYKDEHSMVLLQKVTSSKESLLQHCFQYKDSVSSAICGPICLRLNNLSLSRMGAFEKLLWVQMLDLSDNELQSIEGLEAMQLISCLSLRNNKLRSLTALEPLRKLKLLRVLDISYNEIGDHSIDTTRYLCSSPLSHSVGSESNKDETVTSDVALIDNWEAFYIFKDFNLNQLDIVGNTIADEKFKSVLVKIVPKLKQLDGKLLG</sequence>
<dbReference type="InterPro" id="IPR001611">
    <property type="entry name" value="Leu-rich_rpt"/>
</dbReference>
<dbReference type="SUPFAM" id="SSF52058">
    <property type="entry name" value="L domain-like"/>
    <property type="match status" value="1"/>
</dbReference>
<keyword evidence="11" id="KW-1185">Reference proteome</keyword>
<dbReference type="InterPro" id="IPR002088">
    <property type="entry name" value="Prenyl_trans_a"/>
</dbReference>
<accession>A0A8J5Z893</accession>
<dbReference type="Pfam" id="PF01239">
    <property type="entry name" value="PPTA"/>
    <property type="match status" value="5"/>
</dbReference>
<dbReference type="PANTHER" id="PTHR11129:SF2">
    <property type="entry name" value="GERANYLGERANYL TRANSFERASE TYPE-2 SUBUNIT ALPHA"/>
    <property type="match status" value="1"/>
</dbReference>
<evidence type="ECO:0000256" key="5">
    <source>
        <dbReference type="ARBA" id="ARBA00022679"/>
    </source>
</evidence>
<dbReference type="Gene3D" id="1.25.40.120">
    <property type="entry name" value="Protein prenylyltransferase"/>
    <property type="match status" value="1"/>
</dbReference>
<dbReference type="GO" id="GO:0005968">
    <property type="term" value="C:Rab-protein geranylgeranyltransferase complex"/>
    <property type="evidence" value="ECO:0007669"/>
    <property type="project" value="TreeGrafter"/>
</dbReference>
<evidence type="ECO:0000256" key="1">
    <source>
        <dbReference type="ARBA" id="ARBA00006734"/>
    </source>
</evidence>
<keyword evidence="4 9" id="KW-0637">Prenyltransferase</keyword>
<keyword evidence="5 9" id="KW-0808">Transferase</keyword>
<dbReference type="GO" id="GO:0097354">
    <property type="term" value="P:prenylation"/>
    <property type="evidence" value="ECO:0007669"/>
    <property type="project" value="UniProtKB-UniRule"/>
</dbReference>
<comment type="catalytic activity">
    <reaction evidence="8 9">
        <text>geranylgeranyl diphosphate + L-cysteinyl-[protein] = S-geranylgeranyl-L-cysteinyl-[protein] + diphosphate</text>
        <dbReference type="Rhea" id="RHEA:21240"/>
        <dbReference type="Rhea" id="RHEA-COMP:10131"/>
        <dbReference type="Rhea" id="RHEA-COMP:11537"/>
        <dbReference type="ChEBI" id="CHEBI:29950"/>
        <dbReference type="ChEBI" id="CHEBI:33019"/>
        <dbReference type="ChEBI" id="CHEBI:57533"/>
        <dbReference type="ChEBI" id="CHEBI:86021"/>
        <dbReference type="EC" id="2.5.1.60"/>
    </reaction>
</comment>
<dbReference type="FunFam" id="1.25.40.120:FF:000035">
    <property type="entry name" value="Geranylgeranyl transferase type-2 subunit alpha"/>
    <property type="match status" value="1"/>
</dbReference>
<dbReference type="InterPro" id="IPR032675">
    <property type="entry name" value="LRR_dom_sf"/>
</dbReference>
<dbReference type="FunFam" id="3.80.10.10:FF:000756">
    <property type="entry name" value="Rab geranylgeranyl transferase like protein"/>
    <property type="match status" value="1"/>
</dbReference>
<organism evidence="10 11">
    <name type="scientific">Gossypium anomalum</name>
    <dbReference type="NCBI Taxonomy" id="47600"/>
    <lineage>
        <taxon>Eukaryota</taxon>
        <taxon>Viridiplantae</taxon>
        <taxon>Streptophyta</taxon>
        <taxon>Embryophyta</taxon>
        <taxon>Tracheophyta</taxon>
        <taxon>Spermatophyta</taxon>
        <taxon>Magnoliopsida</taxon>
        <taxon>eudicotyledons</taxon>
        <taxon>Gunneridae</taxon>
        <taxon>Pentapetalae</taxon>
        <taxon>rosids</taxon>
        <taxon>malvids</taxon>
        <taxon>Malvales</taxon>
        <taxon>Malvaceae</taxon>
        <taxon>Malvoideae</taxon>
        <taxon>Gossypium</taxon>
    </lineage>
</organism>
<evidence type="ECO:0000313" key="10">
    <source>
        <dbReference type="EMBL" id="KAG8501881.1"/>
    </source>
</evidence>
<dbReference type="EC" id="2.5.1.60" evidence="2 9"/>
<comment type="similarity">
    <text evidence="1 9">Belongs to the protein prenyltransferase subunit alpha family.</text>
</comment>
<evidence type="ECO:0000256" key="9">
    <source>
        <dbReference type="RuleBase" id="RU367120"/>
    </source>
</evidence>
<dbReference type="SUPFAM" id="SSF48439">
    <property type="entry name" value="Protein prenylyltransferase"/>
    <property type="match status" value="1"/>
</dbReference>
<proteinExistence type="inferred from homology"/>
<evidence type="ECO:0000256" key="7">
    <source>
        <dbReference type="ARBA" id="ARBA00031267"/>
    </source>
</evidence>
<evidence type="ECO:0000313" key="11">
    <source>
        <dbReference type="Proteomes" id="UP000701853"/>
    </source>
</evidence>
<dbReference type="AlphaFoldDB" id="A0A8J5Z893"/>
<evidence type="ECO:0000256" key="3">
    <source>
        <dbReference type="ARBA" id="ARBA00014772"/>
    </source>
</evidence>
<evidence type="ECO:0000256" key="8">
    <source>
        <dbReference type="ARBA" id="ARBA00047658"/>
    </source>
</evidence>
<protein>
    <recommendedName>
        <fullName evidence="3 9">Geranylgeranyl transferase type-2 subunit alpha</fullName>
        <ecNumber evidence="2 9">2.5.1.60</ecNumber>
    </recommendedName>
    <alternativeName>
        <fullName evidence="7 9">Geranylgeranyl transferase type II subunit alpha</fullName>
    </alternativeName>
</protein>
<dbReference type="Proteomes" id="UP000701853">
    <property type="component" value="Chromosome 2"/>
</dbReference>
<dbReference type="GO" id="GO:0004663">
    <property type="term" value="F:Rab geranylgeranyltransferase activity"/>
    <property type="evidence" value="ECO:0007669"/>
    <property type="project" value="UniProtKB-UniRule"/>
</dbReference>